<evidence type="ECO:0000313" key="3">
    <source>
        <dbReference type="Proteomes" id="UP000002051"/>
    </source>
</evidence>
<evidence type="ECO:0000313" key="2">
    <source>
        <dbReference type="EnsemblPlants" id="KEH29173"/>
    </source>
</evidence>
<dbReference type="EMBL" id="CM001220">
    <property type="protein sequence ID" value="KEH29173.1"/>
    <property type="molecule type" value="Genomic_DNA"/>
</dbReference>
<dbReference type="EnsemblPlants" id="KEH29173">
    <property type="protein sequence ID" value="KEH29173"/>
    <property type="gene ID" value="MTR_4g027245"/>
</dbReference>
<reference evidence="1 3" key="1">
    <citation type="journal article" date="2011" name="Nature">
        <title>The Medicago genome provides insight into the evolution of rhizobial symbioses.</title>
        <authorList>
            <person name="Young N.D."/>
            <person name="Debelle F."/>
            <person name="Oldroyd G.E."/>
            <person name="Geurts R."/>
            <person name="Cannon S.B."/>
            <person name="Udvardi M.K."/>
            <person name="Benedito V.A."/>
            <person name="Mayer K.F."/>
            <person name="Gouzy J."/>
            <person name="Schoof H."/>
            <person name="Van de Peer Y."/>
            <person name="Proost S."/>
            <person name="Cook D.R."/>
            <person name="Meyers B.C."/>
            <person name="Spannagl M."/>
            <person name="Cheung F."/>
            <person name="De Mita S."/>
            <person name="Krishnakumar V."/>
            <person name="Gundlach H."/>
            <person name="Zhou S."/>
            <person name="Mudge J."/>
            <person name="Bharti A.K."/>
            <person name="Murray J.D."/>
            <person name="Naoumkina M.A."/>
            <person name="Rosen B."/>
            <person name="Silverstein K.A."/>
            <person name="Tang H."/>
            <person name="Rombauts S."/>
            <person name="Zhao P.X."/>
            <person name="Zhou P."/>
            <person name="Barbe V."/>
            <person name="Bardou P."/>
            <person name="Bechner M."/>
            <person name="Bellec A."/>
            <person name="Berger A."/>
            <person name="Berges H."/>
            <person name="Bidwell S."/>
            <person name="Bisseling T."/>
            <person name="Choisne N."/>
            <person name="Couloux A."/>
            <person name="Denny R."/>
            <person name="Deshpande S."/>
            <person name="Dai X."/>
            <person name="Doyle J.J."/>
            <person name="Dudez A.M."/>
            <person name="Farmer A.D."/>
            <person name="Fouteau S."/>
            <person name="Franken C."/>
            <person name="Gibelin C."/>
            <person name="Gish J."/>
            <person name="Goldstein S."/>
            <person name="Gonzalez A.J."/>
            <person name="Green P.J."/>
            <person name="Hallab A."/>
            <person name="Hartog M."/>
            <person name="Hua A."/>
            <person name="Humphray S.J."/>
            <person name="Jeong D.H."/>
            <person name="Jing Y."/>
            <person name="Jocker A."/>
            <person name="Kenton S.M."/>
            <person name="Kim D.J."/>
            <person name="Klee K."/>
            <person name="Lai H."/>
            <person name="Lang C."/>
            <person name="Lin S."/>
            <person name="Macmil S.L."/>
            <person name="Magdelenat G."/>
            <person name="Matthews L."/>
            <person name="McCorrison J."/>
            <person name="Monaghan E.L."/>
            <person name="Mun J.H."/>
            <person name="Najar F.Z."/>
            <person name="Nicholson C."/>
            <person name="Noirot C."/>
            <person name="O'Bleness M."/>
            <person name="Paule C.R."/>
            <person name="Poulain J."/>
            <person name="Prion F."/>
            <person name="Qin B."/>
            <person name="Qu C."/>
            <person name="Retzel E.F."/>
            <person name="Riddle C."/>
            <person name="Sallet E."/>
            <person name="Samain S."/>
            <person name="Samson N."/>
            <person name="Sanders I."/>
            <person name="Saurat O."/>
            <person name="Scarpelli C."/>
            <person name="Schiex T."/>
            <person name="Segurens B."/>
            <person name="Severin A.J."/>
            <person name="Sherrier D.J."/>
            <person name="Shi R."/>
            <person name="Sims S."/>
            <person name="Singer S.R."/>
            <person name="Sinharoy S."/>
            <person name="Sterck L."/>
            <person name="Viollet A."/>
            <person name="Wang B.B."/>
            <person name="Wang K."/>
            <person name="Wang M."/>
            <person name="Wang X."/>
            <person name="Warfsmann J."/>
            <person name="Weissenbach J."/>
            <person name="White D.D."/>
            <person name="White J.D."/>
            <person name="Wiley G.B."/>
            <person name="Wincker P."/>
            <person name="Xing Y."/>
            <person name="Yang L."/>
            <person name="Yao Z."/>
            <person name="Ying F."/>
            <person name="Zhai J."/>
            <person name="Zhou L."/>
            <person name="Zuber A."/>
            <person name="Denarie J."/>
            <person name="Dixon R.A."/>
            <person name="May G.D."/>
            <person name="Schwartz D.C."/>
            <person name="Rogers J."/>
            <person name="Quetier F."/>
            <person name="Town C.D."/>
            <person name="Roe B.A."/>
        </authorList>
    </citation>
    <scope>NUCLEOTIDE SEQUENCE [LARGE SCALE GENOMIC DNA]</scope>
    <source>
        <strain evidence="1">A17</strain>
        <strain evidence="2 3">cv. Jemalong A17</strain>
    </source>
</reference>
<sequence length="99" mass="11148">MELHKWHTLMDKKPALNVMGTIKSERGKTIGGKIARLKLWSAKSHNWQTIGGKSAIKPILAVLFETGYEAHGIRIKPTNAKCIWNEYIQEFDCIGTPNS</sequence>
<dbReference type="HOGENOM" id="CLU_2323942_0_0_1"/>
<keyword evidence="3" id="KW-1185">Reference proteome</keyword>
<accession>A0A072UJ86</accession>
<reference evidence="2" key="3">
    <citation type="submission" date="2015-04" db="UniProtKB">
        <authorList>
            <consortium name="EnsemblPlants"/>
        </authorList>
    </citation>
    <scope>IDENTIFICATION</scope>
    <source>
        <strain evidence="2">cv. Jemalong A17</strain>
    </source>
</reference>
<proteinExistence type="predicted"/>
<gene>
    <name evidence="1" type="ordered locus">MTR_4g027245</name>
</gene>
<dbReference type="Proteomes" id="UP000002051">
    <property type="component" value="Chromosome 4"/>
</dbReference>
<name>A0A072UJ86_MEDTR</name>
<dbReference type="AlphaFoldDB" id="A0A072UJ86"/>
<protein>
    <submittedName>
        <fullName evidence="1 2">Uncharacterized protein</fullName>
    </submittedName>
</protein>
<reference evidence="1 3" key="2">
    <citation type="journal article" date="2014" name="BMC Genomics">
        <title>An improved genome release (version Mt4.0) for the model legume Medicago truncatula.</title>
        <authorList>
            <person name="Tang H."/>
            <person name="Krishnakumar V."/>
            <person name="Bidwell S."/>
            <person name="Rosen B."/>
            <person name="Chan A."/>
            <person name="Zhou S."/>
            <person name="Gentzbittel L."/>
            <person name="Childs K.L."/>
            <person name="Yandell M."/>
            <person name="Gundlach H."/>
            <person name="Mayer K.F."/>
            <person name="Schwartz D.C."/>
            <person name="Town C.D."/>
        </authorList>
    </citation>
    <scope>GENOME REANNOTATION</scope>
    <source>
        <strain evidence="1">A17</strain>
        <strain evidence="2 3">cv. Jemalong A17</strain>
    </source>
</reference>
<organism evidence="1 3">
    <name type="scientific">Medicago truncatula</name>
    <name type="common">Barrel medic</name>
    <name type="synonym">Medicago tribuloides</name>
    <dbReference type="NCBI Taxonomy" id="3880"/>
    <lineage>
        <taxon>Eukaryota</taxon>
        <taxon>Viridiplantae</taxon>
        <taxon>Streptophyta</taxon>
        <taxon>Embryophyta</taxon>
        <taxon>Tracheophyta</taxon>
        <taxon>Spermatophyta</taxon>
        <taxon>Magnoliopsida</taxon>
        <taxon>eudicotyledons</taxon>
        <taxon>Gunneridae</taxon>
        <taxon>Pentapetalae</taxon>
        <taxon>rosids</taxon>
        <taxon>fabids</taxon>
        <taxon>Fabales</taxon>
        <taxon>Fabaceae</taxon>
        <taxon>Papilionoideae</taxon>
        <taxon>50 kb inversion clade</taxon>
        <taxon>NPAAA clade</taxon>
        <taxon>Hologalegina</taxon>
        <taxon>IRL clade</taxon>
        <taxon>Trifolieae</taxon>
        <taxon>Medicago</taxon>
    </lineage>
</organism>
<evidence type="ECO:0000313" key="1">
    <source>
        <dbReference type="EMBL" id="KEH29173.1"/>
    </source>
</evidence>